<dbReference type="AlphaFoldDB" id="A0A392NQ52"/>
<name>A0A392NQ52_9FABA</name>
<accession>A0A392NQ52</accession>
<keyword evidence="3 6" id="KW-0378">Hydrolase</keyword>
<keyword evidence="4 6" id="KW-0862">Zinc</keyword>
<dbReference type="SUPFAM" id="SSF55486">
    <property type="entry name" value="Metalloproteases ('zincins'), catalytic domain"/>
    <property type="match status" value="1"/>
</dbReference>
<keyword evidence="9" id="KW-1185">Reference proteome</keyword>
<sequence>MGCRRLELLSPNMRNCSRNPSAVRLNHWEVETLFHEFGHALHSLLSRT</sequence>
<dbReference type="Proteomes" id="UP000265520">
    <property type="component" value="Unassembled WGS sequence"/>
</dbReference>
<dbReference type="Gene3D" id="1.10.1370.40">
    <property type="match status" value="1"/>
</dbReference>
<evidence type="ECO:0000313" key="9">
    <source>
        <dbReference type="Proteomes" id="UP000265520"/>
    </source>
</evidence>
<evidence type="ECO:0000313" key="8">
    <source>
        <dbReference type="EMBL" id="MCI02007.1"/>
    </source>
</evidence>
<evidence type="ECO:0000256" key="4">
    <source>
        <dbReference type="ARBA" id="ARBA00022833"/>
    </source>
</evidence>
<reference evidence="8 9" key="1">
    <citation type="journal article" date="2018" name="Front. Plant Sci.">
        <title>Red Clover (Trifolium pratense) and Zigzag Clover (T. medium) - A Picture of Genomic Similarities and Differences.</title>
        <authorList>
            <person name="Dluhosova J."/>
            <person name="Istvanek J."/>
            <person name="Nedelnik J."/>
            <person name="Repkova J."/>
        </authorList>
    </citation>
    <scope>NUCLEOTIDE SEQUENCE [LARGE SCALE GENOMIC DNA]</scope>
    <source>
        <strain evidence="9">cv. 10/8</strain>
        <tissue evidence="8">Leaf</tissue>
    </source>
</reference>
<keyword evidence="1 6" id="KW-0645">Protease</keyword>
<keyword evidence="5 6" id="KW-0482">Metalloprotease</keyword>
<dbReference type="InterPro" id="IPR001567">
    <property type="entry name" value="Pept_M3A_M3B_dom"/>
</dbReference>
<keyword evidence="2 6" id="KW-0479">Metal-binding</keyword>
<comment type="cofactor">
    <cofactor evidence="6">
        <name>Zn(2+)</name>
        <dbReference type="ChEBI" id="CHEBI:29105"/>
    </cofactor>
    <text evidence="6">Binds 1 zinc ion.</text>
</comment>
<protein>
    <submittedName>
        <fullName evidence="8">Mitochondrial intermediate peptidase-like isoform</fullName>
    </submittedName>
</protein>
<evidence type="ECO:0000256" key="2">
    <source>
        <dbReference type="ARBA" id="ARBA00022723"/>
    </source>
</evidence>
<dbReference type="EMBL" id="LXQA010047838">
    <property type="protein sequence ID" value="MCI02007.1"/>
    <property type="molecule type" value="Genomic_DNA"/>
</dbReference>
<proteinExistence type="inferred from homology"/>
<evidence type="ECO:0000256" key="5">
    <source>
        <dbReference type="ARBA" id="ARBA00023049"/>
    </source>
</evidence>
<dbReference type="GO" id="GO:0006508">
    <property type="term" value="P:proteolysis"/>
    <property type="evidence" value="ECO:0007669"/>
    <property type="project" value="UniProtKB-KW"/>
</dbReference>
<feature type="non-terminal residue" evidence="8">
    <location>
        <position position="48"/>
    </location>
</feature>
<comment type="similarity">
    <text evidence="6">Belongs to the peptidase M3 family.</text>
</comment>
<dbReference type="GO" id="GO:0046872">
    <property type="term" value="F:metal ion binding"/>
    <property type="evidence" value="ECO:0007669"/>
    <property type="project" value="UniProtKB-UniRule"/>
</dbReference>
<dbReference type="GO" id="GO:0004222">
    <property type="term" value="F:metalloendopeptidase activity"/>
    <property type="evidence" value="ECO:0007669"/>
    <property type="project" value="InterPro"/>
</dbReference>
<evidence type="ECO:0000256" key="1">
    <source>
        <dbReference type="ARBA" id="ARBA00022670"/>
    </source>
</evidence>
<evidence type="ECO:0000259" key="7">
    <source>
        <dbReference type="Pfam" id="PF01432"/>
    </source>
</evidence>
<evidence type="ECO:0000256" key="3">
    <source>
        <dbReference type="ARBA" id="ARBA00022801"/>
    </source>
</evidence>
<dbReference type="Pfam" id="PF01432">
    <property type="entry name" value="Peptidase_M3"/>
    <property type="match status" value="1"/>
</dbReference>
<evidence type="ECO:0000256" key="6">
    <source>
        <dbReference type="RuleBase" id="RU003435"/>
    </source>
</evidence>
<feature type="domain" description="Peptidase M3A/M3B catalytic" evidence="7">
    <location>
        <begin position="24"/>
        <end position="48"/>
    </location>
</feature>
<organism evidence="8 9">
    <name type="scientific">Trifolium medium</name>
    <dbReference type="NCBI Taxonomy" id="97028"/>
    <lineage>
        <taxon>Eukaryota</taxon>
        <taxon>Viridiplantae</taxon>
        <taxon>Streptophyta</taxon>
        <taxon>Embryophyta</taxon>
        <taxon>Tracheophyta</taxon>
        <taxon>Spermatophyta</taxon>
        <taxon>Magnoliopsida</taxon>
        <taxon>eudicotyledons</taxon>
        <taxon>Gunneridae</taxon>
        <taxon>Pentapetalae</taxon>
        <taxon>rosids</taxon>
        <taxon>fabids</taxon>
        <taxon>Fabales</taxon>
        <taxon>Fabaceae</taxon>
        <taxon>Papilionoideae</taxon>
        <taxon>50 kb inversion clade</taxon>
        <taxon>NPAAA clade</taxon>
        <taxon>Hologalegina</taxon>
        <taxon>IRL clade</taxon>
        <taxon>Trifolieae</taxon>
        <taxon>Trifolium</taxon>
    </lineage>
</organism>
<comment type="caution">
    <text evidence="8">The sequence shown here is derived from an EMBL/GenBank/DDBJ whole genome shotgun (WGS) entry which is preliminary data.</text>
</comment>